<organism evidence="1 2">
    <name type="scientific">Entomoplasma freundtii</name>
    <dbReference type="NCBI Taxonomy" id="74700"/>
    <lineage>
        <taxon>Bacteria</taxon>
        <taxon>Bacillati</taxon>
        <taxon>Mycoplasmatota</taxon>
        <taxon>Mollicutes</taxon>
        <taxon>Entomoplasmatales</taxon>
        <taxon>Entomoplasmataceae</taxon>
        <taxon>Entomoplasma</taxon>
    </lineage>
</organism>
<keyword evidence="2" id="KW-1185">Reference proteome</keyword>
<dbReference type="EMBL" id="CP024962">
    <property type="protein sequence ID" value="ATZ16069.1"/>
    <property type="molecule type" value="Genomic_DNA"/>
</dbReference>
<accession>A0A2K8NQH0</accession>
<evidence type="ECO:0000313" key="2">
    <source>
        <dbReference type="Proteomes" id="UP000232222"/>
    </source>
</evidence>
<name>A0A2K8NQH0_9MOLU</name>
<dbReference type="Proteomes" id="UP000232222">
    <property type="component" value="Chromosome"/>
</dbReference>
<gene>
    <name evidence="1" type="ORF">EFREU_v1c00420</name>
</gene>
<dbReference type="KEGG" id="efr:EFREU_v1c00420"/>
<dbReference type="AlphaFoldDB" id="A0A2K8NQH0"/>
<proteinExistence type="predicted"/>
<sequence length="114" mass="13392">MQSRKKDNLEYKSRNGYKKEMALAIFFLNQLRKNIKTSDSEKITFQTHFIGSKKTNLIAVNPEDKHFDFDINLCLDLAITKEKGINKIFILNLDSLHNLLQPYPFSAQNEWQQN</sequence>
<reference evidence="1 2" key="1">
    <citation type="submission" date="2017-11" db="EMBL/GenBank/DDBJ databases">
        <title>Genome sequence of Entomoplasma freundtii BARC 318 (ATCC 51999).</title>
        <authorList>
            <person name="Lo W.-S."/>
            <person name="Gasparich G.E."/>
            <person name="Kuo C.-H."/>
        </authorList>
    </citation>
    <scope>NUCLEOTIDE SEQUENCE [LARGE SCALE GENOMIC DNA]</scope>
    <source>
        <strain evidence="1 2">BARC 318</strain>
    </source>
</reference>
<protein>
    <submittedName>
        <fullName evidence="1">Uncharacterized protein</fullName>
    </submittedName>
</protein>
<evidence type="ECO:0000313" key="1">
    <source>
        <dbReference type="EMBL" id="ATZ16069.1"/>
    </source>
</evidence>